<feature type="transmembrane region" description="Helical" evidence="1">
    <location>
        <begin position="64"/>
        <end position="83"/>
    </location>
</feature>
<gene>
    <name evidence="2" type="ORF">CL1_0739</name>
</gene>
<dbReference type="HOGENOM" id="CLU_073775_0_0_2"/>
<feature type="transmembrane region" description="Helical" evidence="1">
    <location>
        <begin position="28"/>
        <end position="44"/>
    </location>
</feature>
<protein>
    <recommendedName>
        <fullName evidence="4">YhfC family intramembrane metalloprotease</fullName>
    </recommendedName>
</protein>
<evidence type="ECO:0000256" key="1">
    <source>
        <dbReference type="SAM" id="Phobius"/>
    </source>
</evidence>
<feature type="transmembrane region" description="Helical" evidence="1">
    <location>
        <begin position="6"/>
        <end position="23"/>
    </location>
</feature>
<dbReference type="KEGG" id="thm:CL1_0739"/>
<keyword evidence="3" id="KW-1185">Reference proteome</keyword>
<dbReference type="AlphaFoldDB" id="I3ZTB0"/>
<keyword evidence="1" id="KW-0812">Transmembrane</keyword>
<reference evidence="2 3" key="1">
    <citation type="journal article" date="2012" name="J. Bacteriol.">
        <title>Complete Genome Sequence of the Hyperthermophilic Archaeon Thermococcus sp. Strain CL1, Isolated from a Paralvinella sp. Polychaete Worm Collected from a Hydrothermal Vent.</title>
        <authorList>
            <person name="Jung J.H."/>
            <person name="Holden J.F."/>
            <person name="Seo D.H."/>
            <person name="Park K.H."/>
            <person name="Shin H."/>
            <person name="Ryu S."/>
            <person name="Lee J.H."/>
            <person name="Park C.S."/>
        </authorList>
    </citation>
    <scope>NUCLEOTIDE SEQUENCE [LARGE SCALE GENOMIC DNA]</scope>
    <source>
        <strain evidence="3">DSM 27260 / KACC 17922 / CL1</strain>
    </source>
</reference>
<organism evidence="2 3">
    <name type="scientific">Thermococcus cleftensis (strain DSM 27260 / KACC 17922 / CL1)</name>
    <dbReference type="NCBI Taxonomy" id="163003"/>
    <lineage>
        <taxon>Archaea</taxon>
        <taxon>Methanobacteriati</taxon>
        <taxon>Methanobacteriota</taxon>
        <taxon>Thermococci</taxon>
        <taxon>Thermococcales</taxon>
        <taxon>Thermococcaceae</taxon>
        <taxon>Thermococcus</taxon>
    </lineage>
</organism>
<accession>I3ZTB0</accession>
<keyword evidence="1" id="KW-0472">Membrane</keyword>
<feature type="transmembrane region" description="Helical" evidence="1">
    <location>
        <begin position="173"/>
        <end position="193"/>
    </location>
</feature>
<proteinExistence type="predicted"/>
<evidence type="ECO:0000313" key="2">
    <source>
        <dbReference type="EMBL" id="AFL94944.1"/>
    </source>
</evidence>
<evidence type="ECO:0000313" key="3">
    <source>
        <dbReference type="Proteomes" id="UP000006064"/>
    </source>
</evidence>
<dbReference type="Proteomes" id="UP000006064">
    <property type="component" value="Chromosome"/>
</dbReference>
<sequence>MYLLPFPVLGALLAWATLYFLGFERQRWGEFLLGLAAFFMAMIVQNPVQQLSLFGMGITSNEDVVARGLAFTVGVSLWLGLVAGTVQEGVKYLLVKGKDIGTGLFLGLGFGVTEAFVIAGAALAGSMAVGTPLEVPLISALLSMVERYLVVLFHVGTAAYLAHAYAEGYGREALIAVIGLHAVVDSLAAYYHLTKSEPAMYATELITALAALWLLRRVVPKARAELPREEEVLW</sequence>
<feature type="transmembrane region" description="Helical" evidence="1">
    <location>
        <begin position="199"/>
        <end position="215"/>
    </location>
</feature>
<dbReference type="RefSeq" id="WP_014788580.1">
    <property type="nucleotide sequence ID" value="NC_018015.1"/>
</dbReference>
<dbReference type="OrthoDB" id="86194at2157"/>
<dbReference type="EMBL" id="CP003651">
    <property type="protein sequence ID" value="AFL94944.1"/>
    <property type="molecule type" value="Genomic_DNA"/>
</dbReference>
<feature type="transmembrane region" description="Helical" evidence="1">
    <location>
        <begin position="104"/>
        <end position="128"/>
    </location>
</feature>
<keyword evidence="1" id="KW-1133">Transmembrane helix</keyword>
<feature type="transmembrane region" description="Helical" evidence="1">
    <location>
        <begin position="148"/>
        <end position="166"/>
    </location>
</feature>
<evidence type="ECO:0008006" key="4">
    <source>
        <dbReference type="Google" id="ProtNLM"/>
    </source>
</evidence>
<dbReference type="GeneID" id="13038434"/>
<name>I3ZTB0_THECF</name>
<dbReference type="STRING" id="163003.CL1_0739"/>